<dbReference type="GO" id="GO:0006047">
    <property type="term" value="P:UDP-N-acetylglucosamine metabolic process"/>
    <property type="evidence" value="ECO:0007669"/>
    <property type="project" value="TreeGrafter"/>
</dbReference>
<feature type="domain" description="SIS" evidence="2">
    <location>
        <begin position="26"/>
        <end position="177"/>
    </location>
</feature>
<sequence length="354" mass="39731">MKNIEDYVYLEPKLYADVIKNREPLFSNRFNSANVSGIDSIVLYATGSSANAAFAAAPFMSHVLHMPVQVEEPSFAANYGLFTNRHTLYIAISQGGHSYSTIHVVEELQKKGHLVYVLTSDPTSPISNIGQNILDMGMPIEEMPYVSAGYSVTILDLMLISLELQSTKETIFDIDKYVNRINHVIEEMPAAIKRASNWVNQQIPRLNEASRVIFIGYGAGYGVAREGETKITETVRITAQGKELEEYMHGPYLGLHQDDDIFFIEPQGRLQKRAVLLKNFLSEHVKSIQTIYSSFSPEASVNDLMLELDTDELLTSLFLTTPIHLLAYRWSQLKGHDLTVSAYPDFDKITGSKI</sequence>
<dbReference type="InterPro" id="IPR001347">
    <property type="entry name" value="SIS_dom"/>
</dbReference>
<dbReference type="InterPro" id="IPR035490">
    <property type="entry name" value="GlmS/FrlB_SIS"/>
</dbReference>
<dbReference type="GO" id="GO:0006002">
    <property type="term" value="P:fructose 6-phosphate metabolic process"/>
    <property type="evidence" value="ECO:0007669"/>
    <property type="project" value="TreeGrafter"/>
</dbReference>
<protein>
    <submittedName>
        <fullName evidence="3">SIS domain-containing protein</fullName>
    </submittedName>
</protein>
<dbReference type="Pfam" id="PF01380">
    <property type="entry name" value="SIS"/>
    <property type="match status" value="2"/>
</dbReference>
<reference evidence="3 4" key="1">
    <citation type="journal article" date="2015" name="Genome Announc.">
        <title>Expanding the biotechnology potential of lactobacilli through comparative genomics of 213 strains and associated genera.</title>
        <authorList>
            <person name="Sun Z."/>
            <person name="Harris H.M."/>
            <person name="McCann A."/>
            <person name="Guo C."/>
            <person name="Argimon S."/>
            <person name="Zhang W."/>
            <person name="Yang X."/>
            <person name="Jeffery I.B."/>
            <person name="Cooney J.C."/>
            <person name="Kagawa T.F."/>
            <person name="Liu W."/>
            <person name="Song Y."/>
            <person name="Salvetti E."/>
            <person name="Wrobel A."/>
            <person name="Rasinkangas P."/>
            <person name="Parkhill J."/>
            <person name="Rea M.C."/>
            <person name="O'Sullivan O."/>
            <person name="Ritari J."/>
            <person name="Douillard F.P."/>
            <person name="Paul Ross R."/>
            <person name="Yang R."/>
            <person name="Briner A.E."/>
            <person name="Felis G.E."/>
            <person name="de Vos W.M."/>
            <person name="Barrangou R."/>
            <person name="Klaenhammer T.R."/>
            <person name="Caufield P.W."/>
            <person name="Cui Y."/>
            <person name="Zhang H."/>
            <person name="O'Toole P.W."/>
        </authorList>
    </citation>
    <scope>NUCLEOTIDE SEQUENCE [LARGE SCALE GENOMIC DNA]</scope>
    <source>
        <strain evidence="3 4">DSM 12744</strain>
    </source>
</reference>
<dbReference type="OrthoDB" id="5150296at2"/>
<dbReference type="PANTHER" id="PTHR10937:SF17">
    <property type="entry name" value="GLUCOSAMINE-FRUCTOSE-6-PHOSPHATE AMINOTRANSFERASE"/>
    <property type="match status" value="1"/>
</dbReference>
<evidence type="ECO:0000313" key="4">
    <source>
        <dbReference type="Proteomes" id="UP000051330"/>
    </source>
</evidence>
<evidence type="ECO:0000256" key="1">
    <source>
        <dbReference type="ARBA" id="ARBA00022737"/>
    </source>
</evidence>
<organism evidence="3 4">
    <name type="scientific">Schleiferilactobacillus perolens DSM 12744</name>
    <dbReference type="NCBI Taxonomy" id="1423792"/>
    <lineage>
        <taxon>Bacteria</taxon>
        <taxon>Bacillati</taxon>
        <taxon>Bacillota</taxon>
        <taxon>Bacilli</taxon>
        <taxon>Lactobacillales</taxon>
        <taxon>Lactobacillaceae</taxon>
        <taxon>Schleiferilactobacillus</taxon>
    </lineage>
</organism>
<keyword evidence="1" id="KW-0677">Repeat</keyword>
<dbReference type="GO" id="GO:0004360">
    <property type="term" value="F:glutamine-fructose-6-phosphate transaminase (isomerizing) activity"/>
    <property type="evidence" value="ECO:0007669"/>
    <property type="project" value="TreeGrafter"/>
</dbReference>
<name>A0A0R1N9T0_9LACO</name>
<accession>A0A0R1N9T0</accession>
<dbReference type="InterPro" id="IPR046348">
    <property type="entry name" value="SIS_dom_sf"/>
</dbReference>
<dbReference type="STRING" id="1423792.FD09_GL000114"/>
<keyword evidence="4" id="KW-1185">Reference proteome</keyword>
<dbReference type="EMBL" id="AZEC01000001">
    <property type="protein sequence ID" value="KRL14466.1"/>
    <property type="molecule type" value="Genomic_DNA"/>
</dbReference>
<dbReference type="CDD" id="cd05008">
    <property type="entry name" value="SIS_GlmS_GlmD_1"/>
    <property type="match status" value="1"/>
</dbReference>
<dbReference type="GO" id="GO:0097367">
    <property type="term" value="F:carbohydrate derivative binding"/>
    <property type="evidence" value="ECO:0007669"/>
    <property type="project" value="InterPro"/>
</dbReference>
<proteinExistence type="predicted"/>
<evidence type="ECO:0000313" key="3">
    <source>
        <dbReference type="EMBL" id="KRL14466.1"/>
    </source>
</evidence>
<dbReference type="SUPFAM" id="SSF53697">
    <property type="entry name" value="SIS domain"/>
    <property type="match status" value="1"/>
</dbReference>
<dbReference type="InterPro" id="IPR035466">
    <property type="entry name" value="GlmS/AgaS_SIS"/>
</dbReference>
<gene>
    <name evidence="3" type="ORF">FD09_GL000114</name>
</gene>
<dbReference type="RefSeq" id="WP_057817199.1">
    <property type="nucleotide sequence ID" value="NZ_AZEC01000001.1"/>
</dbReference>
<dbReference type="AlphaFoldDB" id="A0A0R1N9T0"/>
<comment type="caution">
    <text evidence="3">The sequence shown here is derived from an EMBL/GenBank/DDBJ whole genome shotgun (WGS) entry which is preliminary data.</text>
</comment>
<dbReference type="CDD" id="cd05009">
    <property type="entry name" value="SIS_GlmS_GlmD_2"/>
    <property type="match status" value="1"/>
</dbReference>
<dbReference type="PROSITE" id="PS51464">
    <property type="entry name" value="SIS"/>
    <property type="match status" value="1"/>
</dbReference>
<dbReference type="PATRIC" id="fig|1423792.3.peg.117"/>
<dbReference type="Proteomes" id="UP000051330">
    <property type="component" value="Unassembled WGS sequence"/>
</dbReference>
<dbReference type="Gene3D" id="3.40.50.10490">
    <property type="entry name" value="Glucose-6-phosphate isomerase like protein, domain 1"/>
    <property type="match status" value="2"/>
</dbReference>
<dbReference type="PANTHER" id="PTHR10937">
    <property type="entry name" value="GLUCOSAMINE--FRUCTOSE-6-PHOSPHATE AMINOTRANSFERASE, ISOMERIZING"/>
    <property type="match status" value="1"/>
</dbReference>
<dbReference type="GO" id="GO:0006487">
    <property type="term" value="P:protein N-linked glycosylation"/>
    <property type="evidence" value="ECO:0007669"/>
    <property type="project" value="TreeGrafter"/>
</dbReference>
<evidence type="ECO:0000259" key="2">
    <source>
        <dbReference type="PROSITE" id="PS51464"/>
    </source>
</evidence>